<organism evidence="1 2">
    <name type="scientific">Microbacterium testaceum (strain StLB037)</name>
    <dbReference type="NCBI Taxonomy" id="979556"/>
    <lineage>
        <taxon>Bacteria</taxon>
        <taxon>Bacillati</taxon>
        <taxon>Actinomycetota</taxon>
        <taxon>Actinomycetes</taxon>
        <taxon>Micrococcales</taxon>
        <taxon>Microbacteriaceae</taxon>
        <taxon>Microbacterium</taxon>
    </lineage>
</organism>
<evidence type="ECO:0000313" key="1">
    <source>
        <dbReference type="EMBL" id="SDO92371.1"/>
    </source>
</evidence>
<dbReference type="EMBL" id="FNJN01000003">
    <property type="protein sequence ID" value="SDO92371.1"/>
    <property type="molecule type" value="Genomic_DNA"/>
</dbReference>
<sequence length="226" mass="24534">MTPVHALPDAVVALLRVADADTLLRDADALAETLADTGWAPEVESGRFSAAGWDVVSSAWPPNLSVFRDGELSDVRRDALAIAETLNAEPQRWAFDTEGPDWSGWNADDPRWDDEQIDWLEWRGRGVVVQLFTAPEAQIGPDALPPHLHLAIEREDSPPEGLPRDAARDRRVAADGSVVERWFLVGESDLPDDLLAALGADPDQRVSAAAASELRMRAGGFDDPTG</sequence>
<dbReference type="RefSeq" id="WP_074694880.1">
    <property type="nucleotide sequence ID" value="NZ_FNJN01000003.1"/>
</dbReference>
<accession>A0A1H0NIC7</accession>
<gene>
    <name evidence="1" type="ORF">SAMN04487788_1358</name>
</gene>
<protein>
    <submittedName>
        <fullName evidence="1">Uncharacterized protein</fullName>
    </submittedName>
</protein>
<dbReference type="AlphaFoldDB" id="A0A1H0NIC7"/>
<dbReference type="Proteomes" id="UP000186456">
    <property type="component" value="Unassembled WGS sequence"/>
</dbReference>
<proteinExistence type="predicted"/>
<evidence type="ECO:0000313" key="2">
    <source>
        <dbReference type="Proteomes" id="UP000186456"/>
    </source>
</evidence>
<reference evidence="1 2" key="1">
    <citation type="submission" date="2016-10" db="EMBL/GenBank/DDBJ databases">
        <authorList>
            <person name="de Groot N.N."/>
        </authorList>
    </citation>
    <scope>NUCLEOTIDE SEQUENCE [LARGE SCALE GENOMIC DNA]</scope>
    <source>
        <strain evidence="1 2">StLB037</strain>
    </source>
</reference>
<name>A0A1H0NIC7_MICTS</name>